<accession>A0AAD4MVR3</accession>
<reference evidence="3" key="1">
    <citation type="submission" date="2022-01" db="EMBL/GenBank/DDBJ databases">
        <title>Genome Sequence Resource for Two Populations of Ditylenchus destructor, the Migratory Endoparasitic Phytonematode.</title>
        <authorList>
            <person name="Zhang H."/>
            <person name="Lin R."/>
            <person name="Xie B."/>
        </authorList>
    </citation>
    <scope>NUCLEOTIDE SEQUENCE</scope>
    <source>
        <strain evidence="3">BazhouSP</strain>
    </source>
</reference>
<evidence type="ECO:0000259" key="2">
    <source>
        <dbReference type="PROSITE" id="PS51076"/>
    </source>
</evidence>
<dbReference type="PANTHER" id="PTHR22742">
    <property type="entry name" value="EXPANSION, ISOFORM A-RELATED"/>
    <property type="match status" value="1"/>
</dbReference>
<dbReference type="Pfam" id="PF03166">
    <property type="entry name" value="MH2"/>
    <property type="match status" value="1"/>
</dbReference>
<protein>
    <submittedName>
        <fullName evidence="3">MH2 domain-containing protein</fullName>
    </submittedName>
</protein>
<dbReference type="GO" id="GO:0009791">
    <property type="term" value="P:post-embryonic development"/>
    <property type="evidence" value="ECO:0007669"/>
    <property type="project" value="UniProtKB-ARBA"/>
</dbReference>
<dbReference type="AlphaFoldDB" id="A0AAD4MVR3"/>
<comment type="caution">
    <text evidence="3">The sequence shown here is derived from an EMBL/GenBank/DDBJ whole genome shotgun (WGS) entry which is preliminary data.</text>
</comment>
<dbReference type="SMART" id="SM00524">
    <property type="entry name" value="DWB"/>
    <property type="match status" value="1"/>
</dbReference>
<dbReference type="PANTHER" id="PTHR22742:SF2">
    <property type="entry name" value="EXPANSION, ISOFORM A-RELATED"/>
    <property type="match status" value="1"/>
</dbReference>
<dbReference type="GO" id="GO:0051239">
    <property type="term" value="P:regulation of multicellular organismal process"/>
    <property type="evidence" value="ECO:0007669"/>
    <property type="project" value="UniProtKB-ARBA"/>
</dbReference>
<dbReference type="Proteomes" id="UP001201812">
    <property type="component" value="Unassembled WGS sequence"/>
</dbReference>
<dbReference type="GO" id="GO:0050793">
    <property type="term" value="P:regulation of developmental process"/>
    <property type="evidence" value="ECO:0007669"/>
    <property type="project" value="UniProtKB-ARBA"/>
</dbReference>
<evidence type="ECO:0000256" key="1">
    <source>
        <dbReference type="SAM" id="MobiDB-lite"/>
    </source>
</evidence>
<feature type="domain" description="MH2" evidence="2">
    <location>
        <begin position="50"/>
        <end position="246"/>
    </location>
</feature>
<dbReference type="SUPFAM" id="SSF49879">
    <property type="entry name" value="SMAD/FHA domain"/>
    <property type="match status" value="1"/>
</dbReference>
<dbReference type="InterPro" id="IPR001132">
    <property type="entry name" value="SMAD_dom_Dwarfin-type"/>
</dbReference>
<name>A0AAD4MVR3_9BILA</name>
<dbReference type="InterPro" id="IPR017855">
    <property type="entry name" value="SMAD-like_dom_sf"/>
</dbReference>
<evidence type="ECO:0000313" key="3">
    <source>
        <dbReference type="EMBL" id="KAI1707969.1"/>
    </source>
</evidence>
<sequence>MQHPRNNIPSSSRSQVAEQWRGVDEFVLGHVCEVLHKLGSRDNKLDDEIWGKIILMKGTKQLAKAYLRNPVLIIDGSDAEFDGMRIGFNHFHRPSSVDLCAKINDGVIIKMDSEGNIRAMARGPTPVFIQGWKEINVKNCISKKLWLNKGKLATKSPTMPDRERIFKVFDMGSFRRSIDEAKSSSDNKTLYFKSTIRLALVKDGGELNTGKSPCWLLLLNIIAIDMLRQLLPQNEIDHTSHFDAANDFTRRQSESQTPCHMSAISSSSRFTNQMDSALMPDNEDRSRYRPENTTSKCRESSFSHLQKQTVLHSQKNLSPAARKSCDFPNKENISNLANEQSDSSYIVNEDSTPSAAYDYATNFVSISTEKEHINRQVAMEDHVEESSSHYLLSGRKQNKLAGELENVYKAESETNTTSDYESNHGIFDTSTSDVWSITSDESDYEKTDTKLTTYNGNSGASHELTNRNNMQIVQPDGQNGTTAKSVCIITIGEIV</sequence>
<keyword evidence="4" id="KW-1185">Reference proteome</keyword>
<gene>
    <name evidence="3" type="ORF">DdX_12204</name>
</gene>
<feature type="compositionally biased region" description="Basic and acidic residues" evidence="1">
    <location>
        <begin position="282"/>
        <end position="301"/>
    </location>
</feature>
<dbReference type="InterPro" id="IPR008984">
    <property type="entry name" value="SMAD_FHA_dom_sf"/>
</dbReference>
<evidence type="ECO:0000313" key="4">
    <source>
        <dbReference type="Proteomes" id="UP001201812"/>
    </source>
</evidence>
<feature type="region of interest" description="Disordered" evidence="1">
    <location>
        <begin position="250"/>
        <end position="332"/>
    </location>
</feature>
<dbReference type="EMBL" id="JAKKPZ010000038">
    <property type="protein sequence ID" value="KAI1707969.1"/>
    <property type="molecule type" value="Genomic_DNA"/>
</dbReference>
<organism evidence="3 4">
    <name type="scientific">Ditylenchus destructor</name>
    <dbReference type="NCBI Taxonomy" id="166010"/>
    <lineage>
        <taxon>Eukaryota</taxon>
        <taxon>Metazoa</taxon>
        <taxon>Ecdysozoa</taxon>
        <taxon>Nematoda</taxon>
        <taxon>Chromadorea</taxon>
        <taxon>Rhabditida</taxon>
        <taxon>Tylenchina</taxon>
        <taxon>Tylenchomorpha</taxon>
        <taxon>Sphaerularioidea</taxon>
        <taxon>Anguinidae</taxon>
        <taxon>Anguininae</taxon>
        <taxon>Ditylenchus</taxon>
    </lineage>
</organism>
<dbReference type="GO" id="GO:0006355">
    <property type="term" value="P:regulation of DNA-templated transcription"/>
    <property type="evidence" value="ECO:0007669"/>
    <property type="project" value="InterPro"/>
</dbReference>
<dbReference type="Gene3D" id="2.60.200.10">
    <property type="match status" value="1"/>
</dbReference>
<feature type="compositionally biased region" description="Polar residues" evidence="1">
    <location>
        <begin position="302"/>
        <end position="317"/>
    </location>
</feature>
<dbReference type="PROSITE" id="PS51076">
    <property type="entry name" value="MH2"/>
    <property type="match status" value="1"/>
</dbReference>
<feature type="compositionally biased region" description="Polar residues" evidence="1">
    <location>
        <begin position="254"/>
        <end position="275"/>
    </location>
</feature>
<proteinExistence type="predicted"/>